<reference evidence="2" key="1">
    <citation type="submission" date="2017-04" db="EMBL/GenBank/DDBJ databases">
        <title>Function of individual gut microbiota members based on whole genome sequencing of pure cultures obtained from chicken caecum.</title>
        <authorList>
            <person name="Medvecky M."/>
            <person name="Cejkova D."/>
            <person name="Polansky O."/>
            <person name="Karasova D."/>
            <person name="Kubasova T."/>
            <person name="Cizek A."/>
            <person name="Rychlik I."/>
        </authorList>
    </citation>
    <scope>NUCLEOTIDE SEQUENCE [LARGE SCALE GENOMIC DNA]</scope>
    <source>
        <strain evidence="2">An5</strain>
    </source>
</reference>
<accession>A0A1Y3XW92</accession>
<evidence type="ECO:0000313" key="1">
    <source>
        <dbReference type="EMBL" id="OUN89371.1"/>
    </source>
</evidence>
<dbReference type="EMBL" id="NFIE01000004">
    <property type="protein sequence ID" value="OUN89371.1"/>
    <property type="molecule type" value="Genomic_DNA"/>
</dbReference>
<dbReference type="Proteomes" id="UP000195781">
    <property type="component" value="Unassembled WGS sequence"/>
</dbReference>
<sequence>MEPKSGRKPINVLTEYLTSWIRANSEEALPFDSFENLKPGRVAQKNVERWVFNCNYVYNRMGGIFYDRSIFPQDTGERAKLIRSLDRAFKSISDTTPLDLRSKPSESVPYELSKDWPPFTENSRNTLERLEDSLEQFRAENPAFCDQHADALASAEAEIREEAAYYALVDEEAGNGSRALVTTCHALLPIWCAKEINPLVTLLFWSDEDALAELVDKLAASFSAQRALDASHVRAIEMWREATLQAQALYIDHLDDDTDLTTLSVPEIGHLLASEGFSLDHGSSTEALPRWLLGKARLIWNVVICTVLGPEEAIGSALPDGSSTAESVYTARTSHCPSCFTGEVLLRRRYSSGRVVTIDRLMLDSVCSPGLWKVIGSHYDAHAPLPNSAYRTQFVTLGASFVMSEVRDGVGKVVEGSGDSRFHLELAIEIDAHKHARVVARDLDSKNGTCVLRTSCNGFTCFAFPGRRHLGVDDWAERLGVSAEHVCLVDELALERGDIIQLADSCFELI</sequence>
<dbReference type="OrthoDB" id="3177121at2"/>
<gene>
    <name evidence="1" type="ORF">B5G02_02520</name>
</gene>
<dbReference type="RefSeq" id="WP_094335054.1">
    <property type="nucleotide sequence ID" value="NZ_NFIE01000004.1"/>
</dbReference>
<name>A0A1Y3XW92_9ACTN</name>
<dbReference type="AlphaFoldDB" id="A0A1Y3XW92"/>
<protein>
    <submittedName>
        <fullName evidence="1">Uncharacterized protein</fullName>
    </submittedName>
</protein>
<proteinExistence type="predicted"/>
<evidence type="ECO:0000313" key="2">
    <source>
        <dbReference type="Proteomes" id="UP000195781"/>
    </source>
</evidence>
<comment type="caution">
    <text evidence="1">The sequence shown here is derived from an EMBL/GenBank/DDBJ whole genome shotgun (WGS) entry which is preliminary data.</text>
</comment>
<organism evidence="1 2">
    <name type="scientific">[Collinsella] massiliensis</name>
    <dbReference type="NCBI Taxonomy" id="1232426"/>
    <lineage>
        <taxon>Bacteria</taxon>
        <taxon>Bacillati</taxon>
        <taxon>Actinomycetota</taxon>
        <taxon>Coriobacteriia</taxon>
        <taxon>Coriobacteriales</taxon>
        <taxon>Coriobacteriaceae</taxon>
        <taxon>Enorma</taxon>
    </lineage>
</organism>
<keyword evidence="2" id="KW-1185">Reference proteome</keyword>